<feature type="domain" description="Cupin type-2" evidence="2">
    <location>
        <begin position="60"/>
        <end position="129"/>
    </location>
</feature>
<dbReference type="SUPFAM" id="SSF51182">
    <property type="entry name" value="RmlC-like cupins"/>
    <property type="match status" value="1"/>
</dbReference>
<dbReference type="PANTHER" id="PTHR38599:SF1">
    <property type="entry name" value="CUPIN DOMAIN PROTEIN (AFU_ORTHOLOGUE AFUA_3G13620)"/>
    <property type="match status" value="1"/>
</dbReference>
<organism evidence="3 4">
    <name type="scientific">Kaistia hirudinis</name>
    <dbReference type="NCBI Taxonomy" id="1293440"/>
    <lineage>
        <taxon>Bacteria</taxon>
        <taxon>Pseudomonadati</taxon>
        <taxon>Pseudomonadota</taxon>
        <taxon>Alphaproteobacteria</taxon>
        <taxon>Hyphomicrobiales</taxon>
        <taxon>Kaistiaceae</taxon>
        <taxon>Kaistia</taxon>
    </lineage>
</organism>
<keyword evidence="1" id="KW-0732">Signal</keyword>
<feature type="signal peptide" evidence="1">
    <location>
        <begin position="1"/>
        <end position="21"/>
    </location>
</feature>
<gene>
    <name evidence="3" type="ORF">GGR25_000979</name>
</gene>
<comment type="caution">
    <text evidence="3">The sequence shown here is derived from an EMBL/GenBank/DDBJ whole genome shotgun (WGS) entry which is preliminary data.</text>
</comment>
<feature type="chain" id="PRO_5032879460" evidence="1">
    <location>
        <begin position="22"/>
        <end position="145"/>
    </location>
</feature>
<dbReference type="InterPro" id="IPR014710">
    <property type="entry name" value="RmlC-like_jellyroll"/>
</dbReference>
<dbReference type="Pfam" id="PF07883">
    <property type="entry name" value="Cupin_2"/>
    <property type="match status" value="1"/>
</dbReference>
<dbReference type="AlphaFoldDB" id="A0A840AIF6"/>
<name>A0A840AIF6_9HYPH</name>
<dbReference type="InterPro" id="IPR013096">
    <property type="entry name" value="Cupin_2"/>
</dbReference>
<evidence type="ECO:0000313" key="3">
    <source>
        <dbReference type="EMBL" id="MBB3929960.1"/>
    </source>
</evidence>
<dbReference type="InterPro" id="IPR011051">
    <property type="entry name" value="RmlC_Cupin_sf"/>
</dbReference>
<evidence type="ECO:0000259" key="2">
    <source>
        <dbReference type="Pfam" id="PF07883"/>
    </source>
</evidence>
<keyword evidence="3" id="KW-0560">Oxidoreductase</keyword>
<dbReference type="Gene3D" id="2.60.120.10">
    <property type="entry name" value="Jelly Rolls"/>
    <property type="match status" value="1"/>
</dbReference>
<dbReference type="Proteomes" id="UP000553963">
    <property type="component" value="Unassembled WGS sequence"/>
</dbReference>
<dbReference type="PANTHER" id="PTHR38599">
    <property type="entry name" value="CUPIN DOMAIN PROTEIN (AFU_ORTHOLOGUE AFUA_3G13620)"/>
    <property type="match status" value="1"/>
</dbReference>
<keyword evidence="4" id="KW-1185">Reference proteome</keyword>
<protein>
    <submittedName>
        <fullName evidence="3">Quercetin dioxygenase-like cupin family protein</fullName>
    </submittedName>
</protein>
<keyword evidence="3" id="KW-0223">Dioxygenase</keyword>
<sequence>MLPWKTVLGVMLVLGVSGAHAEESYKPSVKVKRLLDTQTTSSGEPIRYPDVDAPEVLTLMVEIPPGAETGWHEHPYPAYAYILQGTIEVQTAGGEKRIFKAGDSFAEMVNRPHDGRVVGDETVRILMIVTGEKGKPFSVKVPPPQ</sequence>
<reference evidence="3 4" key="1">
    <citation type="submission" date="2020-08" db="EMBL/GenBank/DDBJ databases">
        <title>Genomic Encyclopedia of Type Strains, Phase IV (KMG-IV): sequencing the most valuable type-strain genomes for metagenomic binning, comparative biology and taxonomic classification.</title>
        <authorList>
            <person name="Goeker M."/>
        </authorList>
    </citation>
    <scope>NUCLEOTIDE SEQUENCE [LARGE SCALE GENOMIC DNA]</scope>
    <source>
        <strain evidence="3 4">DSM 25966</strain>
    </source>
</reference>
<dbReference type="GO" id="GO:0051213">
    <property type="term" value="F:dioxygenase activity"/>
    <property type="evidence" value="ECO:0007669"/>
    <property type="project" value="UniProtKB-KW"/>
</dbReference>
<dbReference type="EMBL" id="JACIDS010000001">
    <property type="protein sequence ID" value="MBB3929960.1"/>
    <property type="molecule type" value="Genomic_DNA"/>
</dbReference>
<dbReference type="RefSeq" id="WP_183397568.1">
    <property type="nucleotide sequence ID" value="NZ_JACIDS010000001.1"/>
</dbReference>
<evidence type="ECO:0000256" key="1">
    <source>
        <dbReference type="SAM" id="SignalP"/>
    </source>
</evidence>
<dbReference type="CDD" id="cd02236">
    <property type="entry name" value="cupin_CV2614-like"/>
    <property type="match status" value="1"/>
</dbReference>
<accession>A0A840AIF6</accession>
<evidence type="ECO:0000313" key="4">
    <source>
        <dbReference type="Proteomes" id="UP000553963"/>
    </source>
</evidence>
<proteinExistence type="predicted"/>